<comment type="caution">
    <text evidence="3">The sequence shown here is derived from an EMBL/GenBank/DDBJ whole genome shotgun (WGS) entry which is preliminary data.</text>
</comment>
<dbReference type="InterPro" id="IPR008138">
    <property type="entry name" value="SapB_2"/>
</dbReference>
<keyword evidence="4" id="KW-1185">Reference proteome</keyword>
<evidence type="ECO:0000313" key="4">
    <source>
        <dbReference type="Proteomes" id="UP000520535"/>
    </source>
</evidence>
<dbReference type="PANTHER" id="PTHR15541">
    <property type="entry name" value="GRANULYSIN RELATED"/>
    <property type="match status" value="1"/>
</dbReference>
<evidence type="ECO:0000256" key="1">
    <source>
        <dbReference type="ARBA" id="ARBA00023157"/>
    </source>
</evidence>
<protein>
    <submittedName>
        <fullName evidence="3">NKL protein</fullName>
    </submittedName>
</protein>
<dbReference type="AlphaFoldDB" id="A0A7L2V2H3"/>
<dbReference type="SUPFAM" id="SSF47862">
    <property type="entry name" value="Saposin"/>
    <property type="match status" value="1"/>
</dbReference>
<dbReference type="GO" id="GO:0061844">
    <property type="term" value="P:antimicrobial humoral immune response mediated by antimicrobial peptide"/>
    <property type="evidence" value="ECO:0007669"/>
    <property type="project" value="TreeGrafter"/>
</dbReference>
<feature type="non-terminal residue" evidence="3">
    <location>
        <position position="1"/>
    </location>
</feature>
<evidence type="ECO:0000259" key="2">
    <source>
        <dbReference type="PROSITE" id="PS50015"/>
    </source>
</evidence>
<dbReference type="GO" id="GO:0042742">
    <property type="term" value="P:defense response to bacterium"/>
    <property type="evidence" value="ECO:0007669"/>
    <property type="project" value="InterPro"/>
</dbReference>
<feature type="domain" description="Saposin B-type" evidence="2">
    <location>
        <begin position="5"/>
        <end position="84"/>
    </location>
</feature>
<name>A0A7L2V2H3_9AVES</name>
<gene>
    <name evidence="3" type="primary">Nkl</name>
    <name evidence="3" type="ORF">BRALEP_R04344</name>
</gene>
<dbReference type="InterPro" id="IPR011001">
    <property type="entry name" value="Saposin-like"/>
</dbReference>
<dbReference type="PROSITE" id="PS50015">
    <property type="entry name" value="SAP_B"/>
    <property type="match status" value="1"/>
</dbReference>
<dbReference type="Pfam" id="PF03489">
    <property type="entry name" value="SapB_2"/>
    <property type="match status" value="1"/>
</dbReference>
<dbReference type="EMBL" id="VYZX01000448">
    <property type="protein sequence ID" value="NXS51391.1"/>
    <property type="molecule type" value="Genomic_DNA"/>
</dbReference>
<dbReference type="PANTHER" id="PTHR15541:SF2">
    <property type="entry name" value="GRANULYSIN"/>
    <property type="match status" value="1"/>
</dbReference>
<dbReference type="OrthoDB" id="69496at2759"/>
<dbReference type="Gene3D" id="1.10.225.10">
    <property type="entry name" value="Saposin-like"/>
    <property type="match status" value="1"/>
</dbReference>
<organism evidence="3 4">
    <name type="scientific">Brachypteracias leptosomus</name>
    <name type="common">short-legged ground-roller</name>
    <dbReference type="NCBI Taxonomy" id="135165"/>
    <lineage>
        <taxon>Eukaryota</taxon>
        <taxon>Metazoa</taxon>
        <taxon>Chordata</taxon>
        <taxon>Craniata</taxon>
        <taxon>Vertebrata</taxon>
        <taxon>Euteleostomi</taxon>
        <taxon>Archelosauria</taxon>
        <taxon>Archosauria</taxon>
        <taxon>Dinosauria</taxon>
        <taxon>Saurischia</taxon>
        <taxon>Theropoda</taxon>
        <taxon>Coelurosauria</taxon>
        <taxon>Aves</taxon>
        <taxon>Neognathae</taxon>
        <taxon>Neoaves</taxon>
        <taxon>Telluraves</taxon>
        <taxon>Coraciimorphae</taxon>
        <taxon>Coraciiformes</taxon>
        <taxon>Brachypteraciidae</taxon>
        <taxon>Brachypteracias</taxon>
    </lineage>
</organism>
<dbReference type="SMART" id="SM00741">
    <property type="entry name" value="SapB"/>
    <property type="match status" value="1"/>
</dbReference>
<dbReference type="InterPro" id="IPR038847">
    <property type="entry name" value="Granulysin-like"/>
</dbReference>
<dbReference type="InterPro" id="IPR008139">
    <property type="entry name" value="SaposinB_dom"/>
</dbReference>
<sequence length="84" mass="9269">EEAGKGIKCSLCTKMLEKLKEMAGEDPDQEAVEAALDKGCQALGRRLSRVCKKLVKKFREKLMAALQNGDEPRDTCTAIRLCKA</sequence>
<evidence type="ECO:0000313" key="3">
    <source>
        <dbReference type="EMBL" id="NXS51391.1"/>
    </source>
</evidence>
<proteinExistence type="predicted"/>
<dbReference type="GO" id="GO:0031640">
    <property type="term" value="P:killing of cells of another organism"/>
    <property type="evidence" value="ECO:0007669"/>
    <property type="project" value="TreeGrafter"/>
</dbReference>
<feature type="non-terminal residue" evidence="3">
    <location>
        <position position="84"/>
    </location>
</feature>
<dbReference type="Proteomes" id="UP000520535">
    <property type="component" value="Unassembled WGS sequence"/>
</dbReference>
<dbReference type="GO" id="GO:0044194">
    <property type="term" value="C:cytolytic granule"/>
    <property type="evidence" value="ECO:0007669"/>
    <property type="project" value="TreeGrafter"/>
</dbReference>
<keyword evidence="1" id="KW-1015">Disulfide bond</keyword>
<reference evidence="3 4" key="1">
    <citation type="submission" date="2019-09" db="EMBL/GenBank/DDBJ databases">
        <title>Bird 10,000 Genomes (B10K) Project - Family phase.</title>
        <authorList>
            <person name="Zhang G."/>
        </authorList>
    </citation>
    <scope>NUCLEOTIDE SEQUENCE [LARGE SCALE GENOMIC DNA]</scope>
    <source>
        <strain evidence="3">B10K-DU-012-52</strain>
    </source>
</reference>
<accession>A0A7L2V2H3</accession>